<gene>
    <name evidence="2" type="ORF">ACFPQ9_43575</name>
</gene>
<evidence type="ECO:0000256" key="1">
    <source>
        <dbReference type="SAM" id="MobiDB-lite"/>
    </source>
</evidence>
<dbReference type="Proteomes" id="UP001596263">
    <property type="component" value="Unassembled WGS sequence"/>
</dbReference>
<reference evidence="3" key="1">
    <citation type="journal article" date="2019" name="Int. J. Syst. Evol. Microbiol.">
        <title>The Global Catalogue of Microorganisms (GCM) 10K type strain sequencing project: providing services to taxonomists for standard genome sequencing and annotation.</title>
        <authorList>
            <consortium name="The Broad Institute Genomics Platform"/>
            <consortium name="The Broad Institute Genome Sequencing Center for Infectious Disease"/>
            <person name="Wu L."/>
            <person name="Ma J."/>
        </authorList>
    </citation>
    <scope>NUCLEOTIDE SEQUENCE [LARGE SCALE GENOMIC DNA]</scope>
    <source>
        <strain evidence="3">KCTC 42586</strain>
    </source>
</reference>
<dbReference type="EMBL" id="JBHSKM010000052">
    <property type="protein sequence ID" value="MFC5220705.1"/>
    <property type="molecule type" value="Genomic_DNA"/>
</dbReference>
<evidence type="ECO:0000313" key="3">
    <source>
        <dbReference type="Proteomes" id="UP001596263"/>
    </source>
</evidence>
<proteinExistence type="predicted"/>
<name>A0ABW0D1S0_STRCD</name>
<accession>A0ABW0D1S0</accession>
<protein>
    <submittedName>
        <fullName evidence="2">Uncharacterized protein</fullName>
    </submittedName>
</protein>
<sequence>MRVIANRVLFQLKINYIRNVVMIPPRATGRITWKKARGPVAPSIAAASSSTEGTAAKEPGEEINGERQRQGGVNEDQACIAVGQLDFGETDEHRDQQNLAGDAEAEYERQSERVGGPGASS</sequence>
<dbReference type="RefSeq" id="WP_380865827.1">
    <property type="nucleotide sequence ID" value="NZ_JBHSKM010000052.1"/>
</dbReference>
<comment type="caution">
    <text evidence="2">The sequence shown here is derived from an EMBL/GenBank/DDBJ whole genome shotgun (WGS) entry which is preliminary data.</text>
</comment>
<keyword evidence="3" id="KW-1185">Reference proteome</keyword>
<feature type="compositionally biased region" description="Basic and acidic residues" evidence="1">
    <location>
        <begin position="58"/>
        <end position="69"/>
    </location>
</feature>
<organism evidence="2 3">
    <name type="scientific">Streptomyces coerulescens</name>
    <dbReference type="NCBI Taxonomy" id="29304"/>
    <lineage>
        <taxon>Bacteria</taxon>
        <taxon>Bacillati</taxon>
        <taxon>Actinomycetota</taxon>
        <taxon>Actinomycetes</taxon>
        <taxon>Kitasatosporales</taxon>
        <taxon>Streptomycetaceae</taxon>
        <taxon>Streptomyces</taxon>
    </lineage>
</organism>
<evidence type="ECO:0000313" key="2">
    <source>
        <dbReference type="EMBL" id="MFC5220705.1"/>
    </source>
</evidence>
<feature type="compositionally biased region" description="Low complexity" evidence="1">
    <location>
        <begin position="41"/>
        <end position="56"/>
    </location>
</feature>
<feature type="region of interest" description="Disordered" evidence="1">
    <location>
        <begin position="38"/>
        <end position="121"/>
    </location>
</feature>